<sequence length="114" mass="12673">MHVINQPAFAPSWTNVVCLSLETNLFLAALFIRNSLSARSATEHAISTALRPLSWDVQDWQESGSRNPNQSRDNLSSHLATLGTYQATYRTKDTSITPSLNPVTVEGYRINILL</sequence>
<dbReference type="Proteomes" id="UP000253664">
    <property type="component" value="Unassembled WGS sequence"/>
</dbReference>
<organism evidence="1 2">
    <name type="scientific">Ophiocordyceps polyrhachis-furcata BCC 54312</name>
    <dbReference type="NCBI Taxonomy" id="1330021"/>
    <lineage>
        <taxon>Eukaryota</taxon>
        <taxon>Fungi</taxon>
        <taxon>Dikarya</taxon>
        <taxon>Ascomycota</taxon>
        <taxon>Pezizomycotina</taxon>
        <taxon>Sordariomycetes</taxon>
        <taxon>Hypocreomycetidae</taxon>
        <taxon>Hypocreales</taxon>
        <taxon>Ophiocordycipitaceae</taxon>
        <taxon>Ophiocordyceps</taxon>
    </lineage>
</organism>
<keyword evidence="2" id="KW-1185">Reference proteome</keyword>
<protein>
    <submittedName>
        <fullName evidence="1">Uncharacterized protein</fullName>
    </submittedName>
</protein>
<gene>
    <name evidence="1" type="ORF">L249_8249</name>
</gene>
<accession>A0A367LHB7</accession>
<proteinExistence type="predicted"/>
<comment type="caution">
    <text evidence="1">The sequence shown here is derived from an EMBL/GenBank/DDBJ whole genome shotgun (WGS) entry which is preliminary data.</text>
</comment>
<dbReference type="AlphaFoldDB" id="A0A367LHB7"/>
<name>A0A367LHB7_9HYPO</name>
<evidence type="ECO:0000313" key="2">
    <source>
        <dbReference type="Proteomes" id="UP000253664"/>
    </source>
</evidence>
<evidence type="ECO:0000313" key="1">
    <source>
        <dbReference type="EMBL" id="RCI13833.1"/>
    </source>
</evidence>
<reference evidence="1 2" key="1">
    <citation type="journal article" date="2015" name="BMC Genomics">
        <title>Insights from the genome of Ophiocordyceps polyrhachis-furcata to pathogenicity and host specificity in insect fungi.</title>
        <authorList>
            <person name="Wichadakul D."/>
            <person name="Kobmoo N."/>
            <person name="Ingsriswang S."/>
            <person name="Tangphatsornruang S."/>
            <person name="Chantasingh D."/>
            <person name="Luangsa-ard J.J."/>
            <person name="Eurwilaichitr L."/>
        </authorList>
    </citation>
    <scope>NUCLEOTIDE SEQUENCE [LARGE SCALE GENOMIC DNA]</scope>
    <source>
        <strain evidence="1 2">BCC 54312</strain>
    </source>
</reference>
<dbReference type="EMBL" id="LKCN02000005">
    <property type="protein sequence ID" value="RCI13833.1"/>
    <property type="molecule type" value="Genomic_DNA"/>
</dbReference>